<feature type="domain" description="N-acetyltransferase" evidence="1">
    <location>
        <begin position="6"/>
        <end position="173"/>
    </location>
</feature>
<evidence type="ECO:0000313" key="3">
    <source>
        <dbReference type="Proteomes" id="UP000254797"/>
    </source>
</evidence>
<reference evidence="2 3" key="1">
    <citation type="submission" date="2018-06" db="EMBL/GenBank/DDBJ databases">
        <authorList>
            <consortium name="Pathogen Informatics"/>
            <person name="Doyle S."/>
        </authorList>
    </citation>
    <scope>NUCLEOTIDE SEQUENCE [LARGE SCALE GENOMIC DNA]</scope>
    <source>
        <strain evidence="2 3">NCTC4670</strain>
    </source>
</reference>
<dbReference type="GO" id="GO:0016747">
    <property type="term" value="F:acyltransferase activity, transferring groups other than amino-acyl groups"/>
    <property type="evidence" value="ECO:0007669"/>
    <property type="project" value="InterPro"/>
</dbReference>
<dbReference type="PROSITE" id="PS51186">
    <property type="entry name" value="GNAT"/>
    <property type="match status" value="1"/>
</dbReference>
<keyword evidence="2" id="KW-0012">Acyltransferase</keyword>
<dbReference type="SUPFAM" id="SSF55729">
    <property type="entry name" value="Acyl-CoA N-acyltransferases (Nat)"/>
    <property type="match status" value="1"/>
</dbReference>
<dbReference type="InterPro" id="IPR050276">
    <property type="entry name" value="MshD_Acetyltransferase"/>
</dbReference>
<dbReference type="InterPro" id="IPR016181">
    <property type="entry name" value="Acyl_CoA_acyltransferase"/>
</dbReference>
<dbReference type="CDD" id="cd04301">
    <property type="entry name" value="NAT_SF"/>
    <property type="match status" value="1"/>
</dbReference>
<proteinExistence type="predicted"/>
<organism evidence="2 3">
    <name type="scientific">Streptococcus dysgalactiae subsp. dysgalactiae</name>
    <dbReference type="NCBI Taxonomy" id="99822"/>
    <lineage>
        <taxon>Bacteria</taxon>
        <taxon>Bacillati</taxon>
        <taxon>Bacillota</taxon>
        <taxon>Bacilli</taxon>
        <taxon>Lactobacillales</taxon>
        <taxon>Streptococcaceae</taxon>
        <taxon>Streptococcus</taxon>
    </lineage>
</organism>
<dbReference type="PANTHER" id="PTHR43617:SF22">
    <property type="entry name" value="L-AMINO ACID N-ACETYLTRANSFERASE AAAT"/>
    <property type="match status" value="1"/>
</dbReference>
<dbReference type="EMBL" id="UHFG01000004">
    <property type="protein sequence ID" value="SUN50647.1"/>
    <property type="molecule type" value="Genomic_DNA"/>
</dbReference>
<dbReference type="AlphaFoldDB" id="A0A380JWS1"/>
<sequence>MSEKTVTLEEGQPQDANAVLSLISAAAEETDFITGIEPMLEATPQDLASFLARSQESLIDFCLLAKIDGQVIGLLNLAGEMLSAKKAAVDLFMLVAEPYRGYGIGQLLLEVALDWAQETPYIEALTLEVQVRNSRAIHHYKKYGFHIDGTIENGAKSKDGDDLAVYRMCMPLG</sequence>
<gene>
    <name evidence="2" type="ORF">NCTC4670_01523</name>
</gene>
<dbReference type="RefSeq" id="WP_115246372.1">
    <property type="nucleotide sequence ID" value="NZ_UHFG01000004.1"/>
</dbReference>
<protein>
    <submittedName>
        <fullName evidence="2">Acetyl transferase</fullName>
        <ecNumber evidence="2">2.3.1.-</ecNumber>
    </submittedName>
</protein>
<name>A0A380JWS1_STRDY</name>
<evidence type="ECO:0000259" key="1">
    <source>
        <dbReference type="PROSITE" id="PS51186"/>
    </source>
</evidence>
<dbReference type="PANTHER" id="PTHR43617">
    <property type="entry name" value="L-AMINO ACID N-ACETYLTRANSFERASE"/>
    <property type="match status" value="1"/>
</dbReference>
<evidence type="ECO:0000313" key="2">
    <source>
        <dbReference type="EMBL" id="SUN50647.1"/>
    </source>
</evidence>
<dbReference type="Gene3D" id="3.40.630.30">
    <property type="match status" value="1"/>
</dbReference>
<dbReference type="InterPro" id="IPR000182">
    <property type="entry name" value="GNAT_dom"/>
</dbReference>
<dbReference type="EC" id="2.3.1.-" evidence="2"/>
<dbReference type="Pfam" id="PF00583">
    <property type="entry name" value="Acetyltransf_1"/>
    <property type="match status" value="1"/>
</dbReference>
<keyword evidence="2" id="KW-0808">Transferase</keyword>
<accession>A0A380JWS1</accession>
<dbReference type="Proteomes" id="UP000254797">
    <property type="component" value="Unassembled WGS sequence"/>
</dbReference>